<dbReference type="Proteomes" id="UP000268007">
    <property type="component" value="Unassembled WGS sequence"/>
</dbReference>
<feature type="signal peptide" evidence="2">
    <location>
        <begin position="1"/>
        <end position="19"/>
    </location>
</feature>
<keyword evidence="4" id="KW-1185">Reference proteome</keyword>
<feature type="region of interest" description="Disordered" evidence="1">
    <location>
        <begin position="33"/>
        <end position="61"/>
    </location>
</feature>
<feature type="compositionally biased region" description="Pro residues" evidence="1">
    <location>
        <begin position="50"/>
        <end position="61"/>
    </location>
</feature>
<comment type="caution">
    <text evidence="3">The sequence shown here is derived from an EMBL/GenBank/DDBJ whole genome shotgun (WGS) entry which is preliminary data.</text>
</comment>
<evidence type="ECO:0000313" key="3">
    <source>
        <dbReference type="EMBL" id="RKR83966.1"/>
    </source>
</evidence>
<keyword evidence="2" id="KW-0732">Signal</keyword>
<organism evidence="3 4">
    <name type="scientific">Mucilaginibacter gracilis</name>
    <dbReference type="NCBI Taxonomy" id="423350"/>
    <lineage>
        <taxon>Bacteria</taxon>
        <taxon>Pseudomonadati</taxon>
        <taxon>Bacteroidota</taxon>
        <taxon>Sphingobacteriia</taxon>
        <taxon>Sphingobacteriales</taxon>
        <taxon>Sphingobacteriaceae</taxon>
        <taxon>Mucilaginibacter</taxon>
    </lineage>
</organism>
<feature type="chain" id="PRO_5019735765" evidence="2">
    <location>
        <begin position="20"/>
        <end position="61"/>
    </location>
</feature>
<dbReference type="RefSeq" id="WP_121199404.1">
    <property type="nucleotide sequence ID" value="NZ_RBKU01000001.1"/>
</dbReference>
<dbReference type="PROSITE" id="PS51257">
    <property type="entry name" value="PROKAR_LIPOPROTEIN"/>
    <property type="match status" value="1"/>
</dbReference>
<evidence type="ECO:0000256" key="2">
    <source>
        <dbReference type="SAM" id="SignalP"/>
    </source>
</evidence>
<gene>
    <name evidence="3" type="ORF">BDD43_4181</name>
</gene>
<protein>
    <submittedName>
        <fullName evidence="3">Uncharacterized protein</fullName>
    </submittedName>
</protein>
<name>A0A495J4Q3_9SPHI</name>
<accession>A0A495J4Q3</accession>
<proteinExistence type="predicted"/>
<dbReference type="EMBL" id="RBKU01000001">
    <property type="protein sequence ID" value="RKR83966.1"/>
    <property type="molecule type" value="Genomic_DNA"/>
</dbReference>
<evidence type="ECO:0000313" key="4">
    <source>
        <dbReference type="Proteomes" id="UP000268007"/>
    </source>
</evidence>
<dbReference type="AlphaFoldDB" id="A0A495J4Q3"/>
<reference evidence="3 4" key="1">
    <citation type="submission" date="2018-10" db="EMBL/GenBank/DDBJ databases">
        <title>Genomic Encyclopedia of Archaeal and Bacterial Type Strains, Phase II (KMG-II): from individual species to whole genera.</title>
        <authorList>
            <person name="Goeker M."/>
        </authorList>
    </citation>
    <scope>NUCLEOTIDE SEQUENCE [LARGE SCALE GENOMIC DNA]</scope>
    <source>
        <strain evidence="3 4">DSM 18602</strain>
    </source>
</reference>
<evidence type="ECO:0000256" key="1">
    <source>
        <dbReference type="SAM" id="MobiDB-lite"/>
    </source>
</evidence>
<dbReference type="OrthoDB" id="800020at2"/>
<sequence length="61" mass="6245">MKKIIIIAFVIATTGLVSSCTKDSVKPTQKTVVADKTDVGQGDYTGDTTPTPPPPVVGGAQ</sequence>